<reference evidence="1 2" key="1">
    <citation type="journal article" date="2015" name="Genome Announc.">
        <title>Next-Generation Whole-Genome Sequencing of Eight Strains of Bacillus cereus, Isolated from Food.</title>
        <authorList>
            <person name="Krawczyk A.O."/>
            <person name="de Jong A."/>
            <person name="Eijlander R.T."/>
            <person name="Berendsen E.M."/>
            <person name="Holsappel S."/>
            <person name="Wells-Bennik M.H."/>
            <person name="Kuipers O.P."/>
        </authorList>
    </citation>
    <scope>NUCLEOTIDE SEQUENCE [LARGE SCALE GENOMIC DNA]</scope>
    <source>
        <strain evidence="1 2">B4147</strain>
    </source>
</reference>
<sequence length="40" mass="4954">MFTHLVFFCNLFHVKLFLPNGCFMEKYVKMNTYYEEEQPN</sequence>
<dbReference type="EMBL" id="LCYN01000029">
    <property type="protein sequence ID" value="KKZ94093.1"/>
    <property type="molecule type" value="Genomic_DNA"/>
</dbReference>
<reference evidence="2" key="2">
    <citation type="submission" date="2015-04" db="EMBL/GenBank/DDBJ databases">
        <title>Draft Genome Sequences of Eight Spore-Forming Food Isolates of Bacillus cereus Genome sequencing.</title>
        <authorList>
            <person name="Krawcyk A.O."/>
            <person name="de Jong A."/>
            <person name="Eijlander R.T."/>
            <person name="Berendsen E.M."/>
            <person name="Holsappel S."/>
            <person name="Wells-Bennik M."/>
            <person name="Kuipers O.P."/>
        </authorList>
    </citation>
    <scope>NUCLEOTIDE SEQUENCE [LARGE SCALE GENOMIC DNA]</scope>
    <source>
        <strain evidence="2">B4147</strain>
    </source>
</reference>
<dbReference type="PATRIC" id="fig|1396.433.peg.3675"/>
<accession>A0A0G8C2Q8</accession>
<evidence type="ECO:0000313" key="1">
    <source>
        <dbReference type="EMBL" id="KKZ94093.1"/>
    </source>
</evidence>
<organism evidence="1 2">
    <name type="scientific">Bacillus wiedmannii</name>
    <dbReference type="NCBI Taxonomy" id="1890302"/>
    <lineage>
        <taxon>Bacteria</taxon>
        <taxon>Bacillati</taxon>
        <taxon>Bacillota</taxon>
        <taxon>Bacilli</taxon>
        <taxon>Bacillales</taxon>
        <taxon>Bacillaceae</taxon>
        <taxon>Bacillus</taxon>
        <taxon>Bacillus cereus group</taxon>
    </lineage>
</organism>
<proteinExistence type="predicted"/>
<dbReference type="AlphaFoldDB" id="A0A0G8C2Q8"/>
<gene>
    <name evidence="1" type="ORF">B4147_5032</name>
</gene>
<protein>
    <submittedName>
        <fullName evidence="1">Uncharacterized protein</fullName>
    </submittedName>
</protein>
<dbReference type="Proteomes" id="UP000035350">
    <property type="component" value="Unassembled WGS sequence"/>
</dbReference>
<evidence type="ECO:0000313" key="2">
    <source>
        <dbReference type="Proteomes" id="UP000035350"/>
    </source>
</evidence>
<comment type="caution">
    <text evidence="1">The sequence shown here is derived from an EMBL/GenBank/DDBJ whole genome shotgun (WGS) entry which is preliminary data.</text>
</comment>
<name>A0A0G8C2Q8_9BACI</name>